<dbReference type="InterPro" id="IPR001227">
    <property type="entry name" value="Ac_transferase_dom_sf"/>
</dbReference>
<dbReference type="HOGENOM" id="CLU_000022_16_6_6"/>
<dbReference type="SUPFAM" id="SSF55048">
    <property type="entry name" value="Probable ACP-binding domain of malonyl-CoA ACP transacylase"/>
    <property type="match status" value="1"/>
</dbReference>
<evidence type="ECO:0000256" key="2">
    <source>
        <dbReference type="ARBA" id="ARBA00022553"/>
    </source>
</evidence>
<dbReference type="Gene3D" id="3.40.366.10">
    <property type="entry name" value="Malonyl-Coenzyme A Acyl Carrier Protein, domain 2"/>
    <property type="match status" value="1"/>
</dbReference>
<dbReference type="InterPro" id="IPR016039">
    <property type="entry name" value="Thiolase-like"/>
</dbReference>
<keyword evidence="8" id="KW-1185">Reference proteome</keyword>
<feature type="region of interest" description="Disordered" evidence="4">
    <location>
        <begin position="875"/>
        <end position="902"/>
    </location>
</feature>
<sequence>MNEVNVSDTDIAIVGMAGRFPGSDSVEEFWQNLMQGKSGISDVSEKELRDIGIPQSVYGQPNYVKRTASISDAKCFDAEFFGFSHAEARLLDPQQRLFLEYAWKALESAGYIPDEMDSPVGVYAGCGLNRYLLTNMDIDTVNFDIDEFQKMIASDKDFLATRVAYKLNLRGPAINVQSACSTSLLATQMGIAGLLSYQCDVALCGGATVAVPHGAGYLHSDGLIFSKDGYCRPFSPGANGTLFGEGVGVVVLKRLEDALNDGDDVVAIISAAAVNNDGRDKVGFTAPSANGQTEVISLAHGLAEVAPEQIRFVETHGTATALGDPIELAGLARAFGDLRVAEPFCALGTLKANIGHLDAAAGVAALIKTALVLQHRTVPPVCVNGAAPQIGQEQSPFYFNRAPVDLSGSTEAVYAGVSSFGVGGTNVHLIMRDATEYQPSIELPTGEKYALPISAHHRDSLKALRKEIARYTRQYPASLADVSYVLRESRKRLQHGQAVVAYPKADGEPMLVNGEQLNLNCNQRAAFMFTGQGAHFLGMTSELYAAQPCYAKELDAVLAVLQELGLGEVVSYLQAPEKLSTADENRTDLVQPALVAVQYALARCLMRWGIQPAMLMGHSIGEYTAACLDGIFDIRTALRIVAERGRLMAATEEGAMVVAFATRSAVEALLDDTLEISIENSRENIVVSGSHENINAFIKRLDGESIKHATLPNRHPFHSRYMEPALAPFATAMGEAKFAPAAGLFQPASKEAKASQAATVEYWTAHLRHEVNFKFAIEQAAKAGIENFIEIGPGGALTRFVKDTLDANVNVFRTLGNAKTGNPENVNFDLAVAGMALQFPRLDIAAWGFGVDGRRRAIPTYPFRKEEHWLSPKRVAQSSQAQQTPVARAQLNPSNDDEGGARQDLDRSLLAVWAQVLEQPQLTIDTNFFDLGGDSLSAIKLVKDMHKATGIEFTHSSVFEHPTIRDLVDQMGDDAEKAASVVLLNGVAEGVPVFCLCGVQIYKEFANHFLHNPVYGMYAKEEIAIIQDEAEGEGSAEVSIDSLVDTYVQAVIRHLSGKELMLVGLSFGGLLALEVNQKLTELGYRVKRVVLFDSYLQSSHYRTLPKLMVDSFARYQQYGLRRFSSIIAGRVSQKVAGKLGLKSGAKRIVWDHESAERNRGDAFHRIARAFNATGKTYDFDALLIKASRTNAGFGMASKPDYGMSKVITGNLDVAEVHADHVDMVTGDVVDEVYDLVHNYIKAAD</sequence>
<proteinExistence type="predicted"/>
<dbReference type="EMBL" id="CP001614">
    <property type="protein sequence ID" value="ACR13424.1"/>
    <property type="molecule type" value="Genomic_DNA"/>
</dbReference>
<dbReference type="GO" id="GO:0031177">
    <property type="term" value="F:phosphopantetheine binding"/>
    <property type="evidence" value="ECO:0007669"/>
    <property type="project" value="InterPro"/>
</dbReference>
<dbReference type="Gene3D" id="3.40.50.1820">
    <property type="entry name" value="alpha/beta hydrolase"/>
    <property type="match status" value="1"/>
</dbReference>
<protein>
    <submittedName>
        <fullName evidence="7">Modular polyketide synthase, type I PKS</fullName>
    </submittedName>
</protein>
<organism evidence="7 8">
    <name type="scientific">Teredinibacter turnerae (strain ATCC 39867 / T7901)</name>
    <dbReference type="NCBI Taxonomy" id="377629"/>
    <lineage>
        <taxon>Bacteria</taxon>
        <taxon>Pseudomonadati</taxon>
        <taxon>Pseudomonadota</taxon>
        <taxon>Gammaproteobacteria</taxon>
        <taxon>Cellvibrionales</taxon>
        <taxon>Cellvibrionaceae</taxon>
        <taxon>Teredinibacter</taxon>
    </lineage>
</organism>
<keyword evidence="3" id="KW-0808">Transferase</keyword>
<dbReference type="GO" id="GO:0006633">
    <property type="term" value="P:fatty acid biosynthetic process"/>
    <property type="evidence" value="ECO:0007669"/>
    <property type="project" value="TreeGrafter"/>
</dbReference>
<dbReference type="PANTHER" id="PTHR43775:SF37">
    <property type="entry name" value="SI:DKEY-61P9.11"/>
    <property type="match status" value="1"/>
</dbReference>
<feature type="domain" description="Ketosynthase family 3 (KS3)" evidence="6">
    <location>
        <begin position="8"/>
        <end position="433"/>
    </location>
</feature>
<dbReference type="SUPFAM" id="SSF52151">
    <property type="entry name" value="FabD/lysophospholipase-like"/>
    <property type="match status" value="1"/>
</dbReference>
<dbReference type="InterPro" id="IPR014043">
    <property type="entry name" value="Acyl_transferase_dom"/>
</dbReference>
<dbReference type="RefSeq" id="WP_015819538.1">
    <property type="nucleotide sequence ID" value="NC_012997.1"/>
</dbReference>
<dbReference type="InterPro" id="IPR014030">
    <property type="entry name" value="Ketoacyl_synth_N"/>
</dbReference>
<dbReference type="InterPro" id="IPR006162">
    <property type="entry name" value="Ppantetheine_attach_site"/>
</dbReference>
<evidence type="ECO:0000256" key="3">
    <source>
        <dbReference type="ARBA" id="ARBA00022679"/>
    </source>
</evidence>
<dbReference type="PROSITE" id="PS52004">
    <property type="entry name" value="KS3_2"/>
    <property type="match status" value="1"/>
</dbReference>
<dbReference type="InterPro" id="IPR016035">
    <property type="entry name" value="Acyl_Trfase/lysoPLipase"/>
</dbReference>
<dbReference type="eggNOG" id="COG3321">
    <property type="taxonomic scope" value="Bacteria"/>
</dbReference>
<dbReference type="InterPro" id="IPR001031">
    <property type="entry name" value="Thioesterase"/>
</dbReference>
<dbReference type="SUPFAM" id="SSF47336">
    <property type="entry name" value="ACP-like"/>
    <property type="match status" value="1"/>
</dbReference>
<name>C5BIB6_TERTT</name>
<dbReference type="Pfam" id="PF00698">
    <property type="entry name" value="Acyl_transf_1"/>
    <property type="match status" value="1"/>
</dbReference>
<evidence type="ECO:0000313" key="7">
    <source>
        <dbReference type="EMBL" id="ACR13424.1"/>
    </source>
</evidence>
<dbReference type="Pfam" id="PF00109">
    <property type="entry name" value="ketoacyl-synt"/>
    <property type="match status" value="1"/>
</dbReference>
<dbReference type="PROSITE" id="PS00012">
    <property type="entry name" value="PHOSPHOPANTETHEINE"/>
    <property type="match status" value="1"/>
</dbReference>
<evidence type="ECO:0000259" key="6">
    <source>
        <dbReference type="PROSITE" id="PS52004"/>
    </source>
</evidence>
<dbReference type="Pfam" id="PF02801">
    <property type="entry name" value="Ketoacyl-synt_C"/>
    <property type="match status" value="1"/>
</dbReference>
<dbReference type="InterPro" id="IPR036736">
    <property type="entry name" value="ACP-like_sf"/>
</dbReference>
<evidence type="ECO:0000256" key="4">
    <source>
        <dbReference type="SAM" id="MobiDB-lite"/>
    </source>
</evidence>
<dbReference type="InterPro" id="IPR009081">
    <property type="entry name" value="PP-bd_ACP"/>
</dbReference>
<gene>
    <name evidence="7" type="ordered locus">TERTU_4298</name>
</gene>
<dbReference type="InterPro" id="IPR029058">
    <property type="entry name" value="AB_hydrolase_fold"/>
</dbReference>
<dbReference type="InterPro" id="IPR050091">
    <property type="entry name" value="PKS_NRPS_Biosynth_Enz"/>
</dbReference>
<dbReference type="InterPro" id="IPR014031">
    <property type="entry name" value="Ketoacyl_synth_C"/>
</dbReference>
<accession>C5BIB6</accession>
<dbReference type="SUPFAM" id="SSF53901">
    <property type="entry name" value="Thiolase-like"/>
    <property type="match status" value="1"/>
</dbReference>
<dbReference type="InterPro" id="IPR032821">
    <property type="entry name" value="PKS_assoc"/>
</dbReference>
<feature type="domain" description="Carrier" evidence="5">
    <location>
        <begin position="900"/>
        <end position="975"/>
    </location>
</feature>
<dbReference type="SMART" id="SM00825">
    <property type="entry name" value="PKS_KS"/>
    <property type="match status" value="1"/>
</dbReference>
<feature type="compositionally biased region" description="Polar residues" evidence="4">
    <location>
        <begin position="876"/>
        <end position="885"/>
    </location>
</feature>
<dbReference type="eggNOG" id="COG1020">
    <property type="taxonomic scope" value="Bacteria"/>
</dbReference>
<dbReference type="OrthoDB" id="9778690at2"/>
<evidence type="ECO:0000313" key="8">
    <source>
        <dbReference type="Proteomes" id="UP000009080"/>
    </source>
</evidence>
<reference evidence="7 8" key="1">
    <citation type="journal article" date="2009" name="PLoS ONE">
        <title>The complete genome of Teredinibacter turnerae T7901: an intracellular endosymbiont of marine wood-boring bivalves (shipworms).</title>
        <authorList>
            <person name="Yang J.C."/>
            <person name="Madupu R."/>
            <person name="Durkin A.S."/>
            <person name="Ekborg N.A."/>
            <person name="Pedamallu C.S."/>
            <person name="Hostetler J.B."/>
            <person name="Radune D."/>
            <person name="Toms B.S."/>
            <person name="Henrissat B."/>
            <person name="Coutinho P.M."/>
            <person name="Schwarz S."/>
            <person name="Field L."/>
            <person name="Trindade-Silva A.E."/>
            <person name="Soares C.A.G."/>
            <person name="Elshahawi S."/>
            <person name="Hanora A."/>
            <person name="Schmidt E.W."/>
            <person name="Haygood M.G."/>
            <person name="Posfai J."/>
            <person name="Benner J."/>
            <person name="Madinger C."/>
            <person name="Nove J."/>
            <person name="Anton B."/>
            <person name="Chaudhary K."/>
            <person name="Foster J."/>
            <person name="Holman A."/>
            <person name="Kumar S."/>
            <person name="Lessard P.A."/>
            <person name="Luyten Y.A."/>
            <person name="Slatko B."/>
            <person name="Wood N."/>
            <person name="Wu B."/>
            <person name="Teplitski M."/>
            <person name="Mougous J.D."/>
            <person name="Ward N."/>
            <person name="Eisen J.A."/>
            <person name="Badger J.H."/>
            <person name="Distel D.L."/>
        </authorList>
    </citation>
    <scope>NUCLEOTIDE SEQUENCE [LARGE SCALE GENOMIC DNA]</scope>
    <source>
        <strain evidence="8">ATCC 39867 / T7901</strain>
    </source>
</reference>
<dbReference type="Pfam" id="PF00550">
    <property type="entry name" value="PP-binding"/>
    <property type="match status" value="1"/>
</dbReference>
<dbReference type="Gene3D" id="1.10.1200.10">
    <property type="entry name" value="ACP-like"/>
    <property type="match status" value="1"/>
</dbReference>
<dbReference type="Pfam" id="PF16197">
    <property type="entry name" value="KAsynt_C_assoc"/>
    <property type="match status" value="1"/>
</dbReference>
<dbReference type="Pfam" id="PF00975">
    <property type="entry name" value="Thioesterase"/>
    <property type="match status" value="1"/>
</dbReference>
<dbReference type="eggNOG" id="COG3319">
    <property type="taxonomic scope" value="Bacteria"/>
</dbReference>
<keyword evidence="2" id="KW-0597">Phosphoprotein</keyword>
<dbReference type="InterPro" id="IPR020806">
    <property type="entry name" value="PKS_PP-bd"/>
</dbReference>
<dbReference type="STRING" id="377629.TERTU_4298"/>
<dbReference type="Proteomes" id="UP000009080">
    <property type="component" value="Chromosome"/>
</dbReference>
<dbReference type="InterPro" id="IPR016036">
    <property type="entry name" value="Malonyl_transacylase_ACP-bd"/>
</dbReference>
<keyword evidence="1" id="KW-0596">Phosphopantetheine</keyword>
<dbReference type="Gene3D" id="3.30.70.3290">
    <property type="match status" value="1"/>
</dbReference>
<dbReference type="PANTHER" id="PTHR43775">
    <property type="entry name" value="FATTY ACID SYNTHASE"/>
    <property type="match status" value="1"/>
</dbReference>
<evidence type="ECO:0000256" key="1">
    <source>
        <dbReference type="ARBA" id="ARBA00022450"/>
    </source>
</evidence>
<dbReference type="InterPro" id="IPR020841">
    <property type="entry name" value="PKS_Beta-ketoAc_synthase_dom"/>
</dbReference>
<evidence type="ECO:0000259" key="5">
    <source>
        <dbReference type="PROSITE" id="PS50075"/>
    </source>
</evidence>
<dbReference type="GO" id="GO:0004312">
    <property type="term" value="F:fatty acid synthase activity"/>
    <property type="evidence" value="ECO:0007669"/>
    <property type="project" value="TreeGrafter"/>
</dbReference>
<dbReference type="Gene3D" id="3.40.47.10">
    <property type="match status" value="1"/>
</dbReference>
<dbReference type="SMART" id="SM00823">
    <property type="entry name" value="PKS_PP"/>
    <property type="match status" value="1"/>
</dbReference>
<dbReference type="CDD" id="cd00833">
    <property type="entry name" value="PKS"/>
    <property type="match status" value="1"/>
</dbReference>
<dbReference type="SUPFAM" id="SSF53474">
    <property type="entry name" value="alpha/beta-Hydrolases"/>
    <property type="match status" value="1"/>
</dbReference>
<dbReference type="KEGG" id="ttu:TERTU_4298"/>
<dbReference type="PROSITE" id="PS50075">
    <property type="entry name" value="CARRIER"/>
    <property type="match status" value="1"/>
</dbReference>
<dbReference type="SMART" id="SM00827">
    <property type="entry name" value="PKS_AT"/>
    <property type="match status" value="1"/>
</dbReference>
<dbReference type="AlphaFoldDB" id="C5BIB6"/>